<protein>
    <submittedName>
        <fullName evidence="2">Methyltransferase family protein</fullName>
    </submittedName>
</protein>
<evidence type="ECO:0000313" key="3">
    <source>
        <dbReference type="Proteomes" id="UP000233786"/>
    </source>
</evidence>
<dbReference type="Proteomes" id="UP000233786">
    <property type="component" value="Unassembled WGS sequence"/>
</dbReference>
<dbReference type="InterPro" id="IPR013216">
    <property type="entry name" value="Methyltransf_11"/>
</dbReference>
<keyword evidence="2" id="KW-0489">Methyltransferase</keyword>
<dbReference type="Gene3D" id="3.40.50.150">
    <property type="entry name" value="Vaccinia Virus protein VP39"/>
    <property type="match status" value="1"/>
</dbReference>
<dbReference type="STRING" id="994479.GCA_000194155_04566"/>
<evidence type="ECO:0000259" key="1">
    <source>
        <dbReference type="Pfam" id="PF08241"/>
    </source>
</evidence>
<sequence>MTTAASDTHGYVFSDSSRRGEQYRCLTAAYDPMTTERLAATGVSDGWHCLELGAGNGSVARWLADRVAPTGSVLATDIELGRIGDHPNLTAVVHDARIEPLPENHFDLIVARLVLQQLAERDAIMAKLIRALKPGGWLQIEEFDTAYEPLLLAADERAAQVYQKFLLAKTKLMRSRGGDPEWGRRVAAAMRAAGLVEIDPQPYIQLRYPQSAALQLQLNHTYQLRDGLVSVGMTDAELAEVRAVMREPSFRASSSVMYSVQGRRERQL</sequence>
<dbReference type="GO" id="GO:0032259">
    <property type="term" value="P:methylation"/>
    <property type="evidence" value="ECO:0007669"/>
    <property type="project" value="UniProtKB-KW"/>
</dbReference>
<keyword evidence="2" id="KW-0808">Transferase</keyword>
<dbReference type="AlphaFoldDB" id="A0A2N3Y664"/>
<dbReference type="CDD" id="cd02440">
    <property type="entry name" value="AdoMet_MTases"/>
    <property type="match status" value="1"/>
</dbReference>
<proteinExistence type="predicted"/>
<accession>A0A2N3Y664</accession>
<dbReference type="PANTHER" id="PTHR43591">
    <property type="entry name" value="METHYLTRANSFERASE"/>
    <property type="match status" value="1"/>
</dbReference>
<reference evidence="2" key="1">
    <citation type="submission" date="2017-12" db="EMBL/GenBank/DDBJ databases">
        <title>Sequencing the genomes of 1000 Actinobacteria strains.</title>
        <authorList>
            <person name="Klenk H.-P."/>
        </authorList>
    </citation>
    <scope>NUCLEOTIDE SEQUENCE [LARGE SCALE GENOMIC DNA]</scope>
    <source>
        <strain evidence="2">DSM 44228</strain>
    </source>
</reference>
<dbReference type="GO" id="GO:0008757">
    <property type="term" value="F:S-adenosylmethionine-dependent methyltransferase activity"/>
    <property type="evidence" value="ECO:0007669"/>
    <property type="project" value="InterPro"/>
</dbReference>
<comment type="caution">
    <text evidence="2">The sequence shown here is derived from an EMBL/GenBank/DDBJ whole genome shotgun (WGS) entry which is preliminary data.</text>
</comment>
<dbReference type="EMBL" id="PJNB01000001">
    <property type="protein sequence ID" value="PKW18388.1"/>
    <property type="molecule type" value="Genomic_DNA"/>
</dbReference>
<gene>
    <name evidence="2" type="ORF">A8926_6468</name>
</gene>
<dbReference type="RefSeq" id="WP_010309483.1">
    <property type="nucleotide sequence ID" value="NZ_CP061007.1"/>
</dbReference>
<organism evidence="2 3">
    <name type="scientific">Saccharopolyspora spinosa</name>
    <dbReference type="NCBI Taxonomy" id="60894"/>
    <lineage>
        <taxon>Bacteria</taxon>
        <taxon>Bacillati</taxon>
        <taxon>Actinomycetota</taxon>
        <taxon>Actinomycetes</taxon>
        <taxon>Pseudonocardiales</taxon>
        <taxon>Pseudonocardiaceae</taxon>
        <taxon>Saccharopolyspora</taxon>
    </lineage>
</organism>
<evidence type="ECO:0000313" key="2">
    <source>
        <dbReference type="EMBL" id="PKW18388.1"/>
    </source>
</evidence>
<name>A0A2N3Y664_SACSN</name>
<dbReference type="Pfam" id="PF08241">
    <property type="entry name" value="Methyltransf_11"/>
    <property type="match status" value="1"/>
</dbReference>
<keyword evidence="3" id="KW-1185">Reference proteome</keyword>
<feature type="domain" description="Methyltransferase type 11" evidence="1">
    <location>
        <begin position="50"/>
        <end position="138"/>
    </location>
</feature>
<dbReference type="SUPFAM" id="SSF53335">
    <property type="entry name" value="S-adenosyl-L-methionine-dependent methyltransferases"/>
    <property type="match status" value="1"/>
</dbReference>
<dbReference type="InterPro" id="IPR029063">
    <property type="entry name" value="SAM-dependent_MTases_sf"/>
</dbReference>